<organism evidence="4 5">
    <name type="scientific">Gordonia insulae</name>
    <dbReference type="NCBI Taxonomy" id="2420509"/>
    <lineage>
        <taxon>Bacteria</taxon>
        <taxon>Bacillati</taxon>
        <taxon>Actinomycetota</taxon>
        <taxon>Actinomycetes</taxon>
        <taxon>Mycobacteriales</taxon>
        <taxon>Gordoniaceae</taxon>
        <taxon>Gordonia</taxon>
    </lineage>
</organism>
<dbReference type="Gene3D" id="3.40.50.720">
    <property type="entry name" value="NAD(P)-binding Rossmann-like Domain"/>
    <property type="match status" value="1"/>
</dbReference>
<name>A0A3G8JLE4_9ACTN</name>
<dbReference type="KEGG" id="gom:D7316_02504"/>
<dbReference type="SUPFAM" id="SSF51735">
    <property type="entry name" value="NAD(P)-binding Rossmann-fold domains"/>
    <property type="match status" value="1"/>
</dbReference>
<dbReference type="Pfam" id="PF22685">
    <property type="entry name" value="Gal80p_C-like"/>
    <property type="match status" value="1"/>
</dbReference>
<feature type="domain" description="Gal80p-like C-terminal" evidence="3">
    <location>
        <begin position="124"/>
        <end position="264"/>
    </location>
</feature>
<gene>
    <name evidence="4" type="primary">afr_3</name>
    <name evidence="4" type="ORF">D7316_02504</name>
</gene>
<dbReference type="InterPro" id="IPR000683">
    <property type="entry name" value="Gfo/Idh/MocA-like_OxRdtase_N"/>
</dbReference>
<dbReference type="GO" id="GO:0033712">
    <property type="term" value="F:1,5-anhydro-D-fructose reductase (1,5-anhydro-D-mannitol-forming) activity"/>
    <property type="evidence" value="ECO:0007669"/>
    <property type="project" value="UniProtKB-EC"/>
</dbReference>
<dbReference type="AlphaFoldDB" id="A0A3G8JLE4"/>
<evidence type="ECO:0000256" key="1">
    <source>
        <dbReference type="ARBA" id="ARBA00023002"/>
    </source>
</evidence>
<evidence type="ECO:0000259" key="3">
    <source>
        <dbReference type="Pfam" id="PF22685"/>
    </source>
</evidence>
<evidence type="ECO:0000313" key="4">
    <source>
        <dbReference type="EMBL" id="AZG45904.1"/>
    </source>
</evidence>
<dbReference type="PANTHER" id="PTHR43818:SF11">
    <property type="entry name" value="BCDNA.GH03377"/>
    <property type="match status" value="1"/>
</dbReference>
<dbReference type="InterPro" id="IPR036291">
    <property type="entry name" value="NAD(P)-bd_dom_sf"/>
</dbReference>
<dbReference type="GO" id="GO:0000166">
    <property type="term" value="F:nucleotide binding"/>
    <property type="evidence" value="ECO:0007669"/>
    <property type="project" value="InterPro"/>
</dbReference>
<dbReference type="Pfam" id="PF01408">
    <property type="entry name" value="GFO_IDH_MocA"/>
    <property type="match status" value="1"/>
</dbReference>
<reference evidence="4 5" key="1">
    <citation type="submission" date="2018-11" db="EMBL/GenBank/DDBJ databases">
        <title>Gordonia insulae sp. nov., isolated from an island soil.</title>
        <authorList>
            <person name="Kim Y.S."/>
            <person name="Kim S.B."/>
        </authorList>
    </citation>
    <scope>NUCLEOTIDE SEQUENCE [LARGE SCALE GENOMIC DNA]</scope>
    <source>
        <strain evidence="4 5">MMS17-SY073</strain>
    </source>
</reference>
<dbReference type="Proteomes" id="UP000271469">
    <property type="component" value="Chromosome"/>
</dbReference>
<sequence>MVGLSASGSWASYGHLPALRAAEGFEITAVATSSAETAQAAAEAYGVPRAFASIEELARCDDVDLVVVAVKVPEHRDLVLKALGSGKPVLCEWPLANGVAEAEELVRAAEGADVFVGFQGTAAPAVRYLRDLIADGFVGDVVSTSLLATSGPWGGPVGNRTAYLLDKSHGATLLSIVFGHLVDSFSFVLDDFVEVSATTAVRHPEVLNTDTGESVTATAADEIAVSGTLADGAVASIHLRGANSHSTKLLWEIVGTDGFLRIEGNGGTLSNPLTITGAQGDEELHELPLPEGYDHHPDLAGSPAHAVAHEYDRIRVQLEGGADQAPDFVHALRRHELLDAIERAAQSGSRQGVGAPSAVR</sequence>
<keyword evidence="1 4" id="KW-0560">Oxidoreductase</keyword>
<proteinExistence type="predicted"/>
<dbReference type="SUPFAM" id="SSF55347">
    <property type="entry name" value="Glyceraldehyde-3-phosphate dehydrogenase-like, C-terminal domain"/>
    <property type="match status" value="1"/>
</dbReference>
<dbReference type="Gene3D" id="3.30.360.10">
    <property type="entry name" value="Dihydrodipicolinate Reductase, domain 2"/>
    <property type="match status" value="1"/>
</dbReference>
<dbReference type="EMBL" id="CP033972">
    <property type="protein sequence ID" value="AZG45904.1"/>
    <property type="molecule type" value="Genomic_DNA"/>
</dbReference>
<dbReference type="EC" id="1.1.1.292" evidence="4"/>
<accession>A0A3G8JLE4</accession>
<protein>
    <submittedName>
        <fullName evidence="4">1,5-anhydro-D-fructose reductase</fullName>
        <ecNumber evidence="4">1.1.1.292</ecNumber>
    </submittedName>
</protein>
<dbReference type="PANTHER" id="PTHR43818">
    <property type="entry name" value="BCDNA.GH03377"/>
    <property type="match status" value="1"/>
</dbReference>
<dbReference type="InterPro" id="IPR050463">
    <property type="entry name" value="Gfo/Idh/MocA_oxidrdct_glycsds"/>
</dbReference>
<evidence type="ECO:0000313" key="5">
    <source>
        <dbReference type="Proteomes" id="UP000271469"/>
    </source>
</evidence>
<feature type="domain" description="Gfo/Idh/MocA-like oxidoreductase N-terminal" evidence="2">
    <location>
        <begin position="10"/>
        <end position="116"/>
    </location>
</feature>
<dbReference type="InterPro" id="IPR055080">
    <property type="entry name" value="Gal80p-like_C"/>
</dbReference>
<evidence type="ECO:0000259" key="2">
    <source>
        <dbReference type="Pfam" id="PF01408"/>
    </source>
</evidence>
<keyword evidence="5" id="KW-1185">Reference proteome</keyword>